<dbReference type="PROSITE" id="PS51257">
    <property type="entry name" value="PROKAR_LIPOPROTEIN"/>
    <property type="match status" value="1"/>
</dbReference>
<accession>A0A2N6UHY9</accession>
<sequence length="236" mass="26788">MVYDLYKKLKGDNMIKKIFIGLSLLIFLTGCGKSSKRSDDSVEIYNKASLENKDNNLNSNEKSNTKEAAKKVKDPYQEIYKQIQGVKFYNSGGSAIESIYFYKDGYFDGALKTGNGYEIGQSFYNGKFDIVEKIDDTSYKIKLVRLDYDVKIGDKTNKNIDGNNFQITNIKTLVFSEQNENYILHLPDTKTASLNENIITGMKMAGNNYGQDKISIFLLTKEVAEGESFVMSQYKK</sequence>
<dbReference type="AlphaFoldDB" id="A0A2N6UHY9"/>
<evidence type="ECO:0008006" key="3">
    <source>
        <dbReference type="Google" id="ProtNLM"/>
    </source>
</evidence>
<dbReference type="EMBL" id="PNHP01000004">
    <property type="protein sequence ID" value="PMC81227.1"/>
    <property type="molecule type" value="Genomic_DNA"/>
</dbReference>
<proteinExistence type="predicted"/>
<reference evidence="1 2" key="1">
    <citation type="submission" date="2017-09" db="EMBL/GenBank/DDBJ databases">
        <title>Bacterial strain isolated from the female urinary microbiota.</title>
        <authorList>
            <person name="Thomas-White K."/>
            <person name="Kumar N."/>
            <person name="Forster S."/>
            <person name="Putonti C."/>
            <person name="Lawley T."/>
            <person name="Wolfe A.J."/>
        </authorList>
    </citation>
    <scope>NUCLEOTIDE SEQUENCE [LARGE SCALE GENOMIC DNA]</scope>
    <source>
        <strain evidence="1 2">UMB0204</strain>
    </source>
</reference>
<gene>
    <name evidence="1" type="ORF">CJ192_06835</name>
</gene>
<evidence type="ECO:0000313" key="2">
    <source>
        <dbReference type="Proteomes" id="UP000235658"/>
    </source>
</evidence>
<evidence type="ECO:0000313" key="1">
    <source>
        <dbReference type="EMBL" id="PMC81227.1"/>
    </source>
</evidence>
<dbReference type="Proteomes" id="UP000235658">
    <property type="component" value="Unassembled WGS sequence"/>
</dbReference>
<organism evidence="1 2">
    <name type="scientific">Anaerococcus hydrogenalis</name>
    <dbReference type="NCBI Taxonomy" id="33029"/>
    <lineage>
        <taxon>Bacteria</taxon>
        <taxon>Bacillati</taxon>
        <taxon>Bacillota</taxon>
        <taxon>Tissierellia</taxon>
        <taxon>Tissierellales</taxon>
        <taxon>Peptoniphilaceae</taxon>
        <taxon>Anaerococcus</taxon>
    </lineage>
</organism>
<protein>
    <recommendedName>
        <fullName evidence="3">Lipoprotein</fullName>
    </recommendedName>
</protein>
<comment type="caution">
    <text evidence="1">The sequence shown here is derived from an EMBL/GenBank/DDBJ whole genome shotgun (WGS) entry which is preliminary data.</text>
</comment>
<name>A0A2N6UHY9_9FIRM</name>